<evidence type="ECO:0000313" key="2">
    <source>
        <dbReference type="EMBL" id="CAK8988892.1"/>
    </source>
</evidence>
<name>A0ABP0HGA2_9DINO</name>
<feature type="compositionally biased region" description="Basic and acidic residues" evidence="1">
    <location>
        <begin position="941"/>
        <end position="961"/>
    </location>
</feature>
<keyword evidence="3" id="KW-1185">Reference proteome</keyword>
<feature type="region of interest" description="Disordered" evidence="1">
    <location>
        <begin position="881"/>
        <end position="961"/>
    </location>
</feature>
<organism evidence="2 3">
    <name type="scientific">Durusdinium trenchii</name>
    <dbReference type="NCBI Taxonomy" id="1381693"/>
    <lineage>
        <taxon>Eukaryota</taxon>
        <taxon>Sar</taxon>
        <taxon>Alveolata</taxon>
        <taxon>Dinophyceae</taxon>
        <taxon>Suessiales</taxon>
        <taxon>Symbiodiniaceae</taxon>
        <taxon>Durusdinium</taxon>
    </lineage>
</organism>
<evidence type="ECO:0000313" key="3">
    <source>
        <dbReference type="Proteomes" id="UP001642484"/>
    </source>
</evidence>
<dbReference type="Proteomes" id="UP001642484">
    <property type="component" value="Unassembled WGS sequence"/>
</dbReference>
<comment type="caution">
    <text evidence="2">The sequence shown here is derived from an EMBL/GenBank/DDBJ whole genome shotgun (WGS) entry which is preliminary data.</text>
</comment>
<sequence>MAHSDAALALNTSHLQRAEAALKGIEDYFPGLAAAGPKSDGQGLAPFDGSKFNEVVDKSGPVTDLKTTFKKFGPCAGNVLWVNMLRPVVTGVPINVANVRKLIVEQFDSPSSALADQTEIKVGVLEADRSAFPGDNSRLKLLSAEEVLHALVLRIHERIDEGPLAEVEQWKDVLLSWLMSFELHATEDAMYWRSINVREAIGTQYDILYRSSIQRCFELISWKNVQESKRAGDKKTKAGRMDAKALFAAWNEHVKFATLARDDGTDRGNDRAFKQSFVDASLTTYNRLLVWDDCRGLVLDAEDFMSCCERWGKNTIWQSIYQLEALVKKIGSSNDAQEKTFFVLSACHHFFSMSNSSVAGVGLPHTAFSTRNLSGKGLSGSKGTVDLMLLKHQALKKFLGAWLEESNLPDAEKTQIVTAMKSFAAYHEYFKPGEQDVDLTWMSCLPEPARQYMKLIEAVVYKTDKDGKLKSILLAGGTASDFPDRDEFKSEFENIRKGWATLSGEGPQSSQDREPADVDMADHEIDMGTLAREPHFHALPIEADSDFQAKQFSAQEALQKTLNSLTEEEQVIVKKFEVEAMRQVRSSVSLMVESDQRKAMIDELSALLGGSVGSKNIMLLYDNKTAGEPITNPHIRMPSFRADRLKTAVAVVLGALDADILPRNLAVAVTDAGALGNKSAINACICLGDAHLSSNCKTLYIAWSEEDMEKKAAMKRRARVCEIFKKATSAGNVLSDVPLPNLHVGWCMQLSKKKDLYGDMRMPVGGPCDGGTNEKLTKKREDSTTEPVSWHQMPEEVLQELFFSETSSNIIIDFCPMDVAPYLCMKKGLKYIGCCFTDFHRQKLYSRLASLVFRDMRVEGSSWYRAELAQVLKVPAQGTAVAVPKKQPQPKPKADAKAKVKADDASRKRKGEDKEDAEKEGGEEAEPSSSKKPKQPQTASERSEALRLKIAELRKKADAGK</sequence>
<feature type="compositionally biased region" description="Basic and acidic residues" evidence="1">
    <location>
        <begin position="892"/>
        <end position="922"/>
    </location>
</feature>
<dbReference type="EMBL" id="CAXAMN010000476">
    <property type="protein sequence ID" value="CAK8988892.1"/>
    <property type="molecule type" value="Genomic_DNA"/>
</dbReference>
<reference evidence="2 3" key="1">
    <citation type="submission" date="2024-02" db="EMBL/GenBank/DDBJ databases">
        <authorList>
            <person name="Chen Y."/>
            <person name="Shah S."/>
            <person name="Dougan E. K."/>
            <person name="Thang M."/>
            <person name="Chan C."/>
        </authorList>
    </citation>
    <scope>NUCLEOTIDE SEQUENCE [LARGE SCALE GENOMIC DNA]</scope>
</reference>
<accession>A0ABP0HGA2</accession>
<proteinExistence type="predicted"/>
<feature type="region of interest" description="Disordered" evidence="1">
    <location>
        <begin position="768"/>
        <end position="789"/>
    </location>
</feature>
<evidence type="ECO:0000256" key="1">
    <source>
        <dbReference type="SAM" id="MobiDB-lite"/>
    </source>
</evidence>
<protein>
    <submittedName>
        <fullName evidence="2">Uncharacterized protein</fullName>
    </submittedName>
</protein>
<gene>
    <name evidence="2" type="ORF">CCMP2556_LOCUS1444</name>
</gene>